<dbReference type="EMBL" id="JBANQN010000012">
    <property type="protein sequence ID" value="KAK6773413.1"/>
    <property type="molecule type" value="Genomic_DNA"/>
</dbReference>
<evidence type="ECO:0000259" key="1">
    <source>
        <dbReference type="Pfam" id="PF13456"/>
    </source>
</evidence>
<keyword evidence="3" id="KW-1185">Reference proteome</keyword>
<protein>
    <recommendedName>
        <fullName evidence="1">RNase H type-1 domain-containing protein</fullName>
    </recommendedName>
</protein>
<dbReference type="GO" id="GO:0003676">
    <property type="term" value="F:nucleic acid binding"/>
    <property type="evidence" value="ECO:0007669"/>
    <property type="project" value="InterPro"/>
</dbReference>
<dbReference type="AlphaFoldDB" id="A0AAN8Y1D5"/>
<reference evidence="2 3" key="1">
    <citation type="submission" date="2024-02" db="EMBL/GenBank/DDBJ databases">
        <title>de novo genome assembly of Solanum bulbocastanum strain 11H21.</title>
        <authorList>
            <person name="Hosaka A.J."/>
        </authorList>
    </citation>
    <scope>NUCLEOTIDE SEQUENCE [LARGE SCALE GENOMIC DNA]</scope>
    <source>
        <tissue evidence="2">Young leaves</tissue>
    </source>
</reference>
<dbReference type="GO" id="GO:0004523">
    <property type="term" value="F:RNA-DNA hybrid ribonuclease activity"/>
    <property type="evidence" value="ECO:0007669"/>
    <property type="project" value="InterPro"/>
</dbReference>
<accession>A0AAN8Y1D5</accession>
<dbReference type="InterPro" id="IPR002156">
    <property type="entry name" value="RNaseH_domain"/>
</dbReference>
<proteinExistence type="predicted"/>
<comment type="caution">
    <text evidence="2">The sequence shown here is derived from an EMBL/GenBank/DDBJ whole genome shotgun (WGS) entry which is preliminary data.</text>
</comment>
<dbReference type="InterPro" id="IPR036397">
    <property type="entry name" value="RNaseH_sf"/>
</dbReference>
<gene>
    <name evidence="2" type="ORF">RDI58_028651</name>
</gene>
<organism evidence="2 3">
    <name type="scientific">Solanum bulbocastanum</name>
    <name type="common">Wild potato</name>
    <dbReference type="NCBI Taxonomy" id="147425"/>
    <lineage>
        <taxon>Eukaryota</taxon>
        <taxon>Viridiplantae</taxon>
        <taxon>Streptophyta</taxon>
        <taxon>Embryophyta</taxon>
        <taxon>Tracheophyta</taxon>
        <taxon>Spermatophyta</taxon>
        <taxon>Magnoliopsida</taxon>
        <taxon>eudicotyledons</taxon>
        <taxon>Gunneridae</taxon>
        <taxon>Pentapetalae</taxon>
        <taxon>asterids</taxon>
        <taxon>lamiids</taxon>
        <taxon>Solanales</taxon>
        <taxon>Solanaceae</taxon>
        <taxon>Solanoideae</taxon>
        <taxon>Solaneae</taxon>
        <taxon>Solanum</taxon>
    </lineage>
</organism>
<feature type="domain" description="RNase H type-1" evidence="1">
    <location>
        <begin position="7"/>
        <end position="41"/>
    </location>
</feature>
<evidence type="ECO:0000313" key="2">
    <source>
        <dbReference type="EMBL" id="KAK6773413.1"/>
    </source>
</evidence>
<dbReference type="Gene3D" id="3.30.420.10">
    <property type="entry name" value="Ribonuclease H-like superfamily/Ribonuclease H"/>
    <property type="match status" value="1"/>
</dbReference>
<dbReference type="Pfam" id="PF13456">
    <property type="entry name" value="RVT_3"/>
    <property type="match status" value="1"/>
</dbReference>
<evidence type="ECO:0000313" key="3">
    <source>
        <dbReference type="Proteomes" id="UP001371456"/>
    </source>
</evidence>
<name>A0AAN8Y1D5_SOLBU</name>
<sequence length="42" mass="4627">MAFVKYTPLTDPIRAELQALRRGLAIAINHNLSSLEINSDSS</sequence>
<dbReference type="Proteomes" id="UP001371456">
    <property type="component" value="Unassembled WGS sequence"/>
</dbReference>